<dbReference type="FunFam" id="3.40.50.150:FF:000211">
    <property type="entry name" value="Methyltransferase-like protein 13"/>
    <property type="match status" value="1"/>
</dbReference>
<dbReference type="AlphaFoldDB" id="A0AAV7EGL5"/>
<proteinExistence type="inferred from homology"/>
<feature type="domain" description="Methyltransferase type 11" evidence="6">
    <location>
        <begin position="64"/>
        <end position="165"/>
    </location>
</feature>
<protein>
    <recommendedName>
        <fullName evidence="6">Methyltransferase type 11 domain-containing protein</fullName>
    </recommendedName>
</protein>
<keyword evidence="4" id="KW-0511">Multifunctional enzyme</keyword>
<dbReference type="Proteomes" id="UP000825729">
    <property type="component" value="Unassembled WGS sequence"/>
</dbReference>
<reference evidence="7 8" key="1">
    <citation type="submission" date="2021-07" db="EMBL/GenBank/DDBJ databases">
        <title>The Aristolochia fimbriata genome: insights into angiosperm evolution, floral development and chemical biosynthesis.</title>
        <authorList>
            <person name="Jiao Y."/>
        </authorList>
    </citation>
    <scope>NUCLEOTIDE SEQUENCE [LARGE SCALE GENOMIC DNA]</scope>
    <source>
        <strain evidence="7">IBCAS-2021</strain>
        <tissue evidence="7">Leaf</tissue>
    </source>
</reference>
<dbReference type="PANTHER" id="PTHR12176:SF78">
    <property type="entry name" value="EEF1A LYSINE AND N-TERMINAL METHYLTRANSFERASE"/>
    <property type="match status" value="1"/>
</dbReference>
<accession>A0AAV7EGL5</accession>
<dbReference type="EMBL" id="JAINDJ010000005">
    <property type="protein sequence ID" value="KAG9447913.1"/>
    <property type="molecule type" value="Genomic_DNA"/>
</dbReference>
<dbReference type="SUPFAM" id="SSF53335">
    <property type="entry name" value="S-adenosyl-L-methionine-dependent methyltransferases"/>
    <property type="match status" value="2"/>
</dbReference>
<sequence>MSEKPRDAELLATLGDFTRKENWDKFFTLRGSDEPFEWYVEWSNLERPLISELSQDTSLQILIPGCGNSSISECLYDMGFKCITNIDFSKVVVSDMLRKHIRSRPEMRWRVMDMTNMQFTDGFFDVVLDKGGLDALMEPEHGTKLGNQYLSEVRRILKSGGKYVCLTLAESHVLGLLFSKFRFGWKTNIHAIPLQSTSEASFQTFMVVISKENSPLPTPIELSFDLFNLGRNGQQGCGLLQAFEAENNTRSDYSSGADIVFSFEDLQLGAKGDLKEVVPGRRAQLTLGDDDSCYSYKAVLLDSKKQSDPFRYHFGAFLVPGTRVHEWLFSSEEGQWLIVESLQAARLIMVLLDARHSVTSMDEIQKDLSPLVKKLAPSDLDDGAQIPFLMANDGIRQRNIIKQVTSPTTGQITVEDVIYEKTDNSDSRSLMSKDDIFRRLTFQRSLGLIQSEALLTEEELHEKMPETTKKRSGSSSKYRRKGSQKKSDTDRSQLDASRNHLKVDHSFLASSYHTGIISGLALMASDLESAASQGKGIRMVLIGLGAGLLPMFLRKCMPLLEIDVVELDPVVLDISREYFGFKEDEKLQVHIADGIQYVRGVESNVLSKSLTNLEDGDESSKSSLPPPLESGTSSVVDANESNGIDLLIIDADSADMSSGLTCPPAAFTEESFLLSAKNSLCKGGLFVINLVSRSQSITGTVVSRMKAVFNHLFSLELEEDVNMVLFALPAEACSLEDSIPKMAVELEKLILLSNPEARVNVGEIAGMIKRIK</sequence>
<gene>
    <name evidence="7" type="ORF">H6P81_014041</name>
</gene>
<evidence type="ECO:0000256" key="2">
    <source>
        <dbReference type="ARBA" id="ARBA00022603"/>
    </source>
</evidence>
<keyword evidence="2" id="KW-0489">Methyltransferase</keyword>
<feature type="region of interest" description="Disordered" evidence="5">
    <location>
        <begin position="459"/>
        <end position="495"/>
    </location>
</feature>
<evidence type="ECO:0000256" key="4">
    <source>
        <dbReference type="ARBA" id="ARBA00023268"/>
    </source>
</evidence>
<dbReference type="InterPro" id="IPR051419">
    <property type="entry name" value="Lys/N-term_MeTrsfase_sf"/>
</dbReference>
<keyword evidence="3" id="KW-0808">Transferase</keyword>
<dbReference type="FunFam" id="3.40.50.150:FF:000256">
    <property type="entry name" value="S-adenosyl-L-methionine-dependent methyltransferase superfamily protein"/>
    <property type="match status" value="1"/>
</dbReference>
<dbReference type="GO" id="GO:0032259">
    <property type="term" value="P:methylation"/>
    <property type="evidence" value="ECO:0007669"/>
    <property type="project" value="UniProtKB-KW"/>
</dbReference>
<evidence type="ECO:0000259" key="6">
    <source>
        <dbReference type="Pfam" id="PF08241"/>
    </source>
</evidence>
<feature type="compositionally biased region" description="Basic and acidic residues" evidence="5">
    <location>
        <begin position="485"/>
        <end position="495"/>
    </location>
</feature>
<dbReference type="InterPro" id="IPR029063">
    <property type="entry name" value="SAM-dependent_MTases_sf"/>
</dbReference>
<evidence type="ECO:0000256" key="3">
    <source>
        <dbReference type="ARBA" id="ARBA00022679"/>
    </source>
</evidence>
<comment type="similarity">
    <text evidence="1">Belongs to the methyltransferase superfamily.</text>
</comment>
<feature type="compositionally biased region" description="Basic and acidic residues" evidence="5">
    <location>
        <begin position="459"/>
        <end position="469"/>
    </location>
</feature>
<comment type="caution">
    <text evidence="7">The sequence shown here is derived from an EMBL/GenBank/DDBJ whole genome shotgun (WGS) entry which is preliminary data.</text>
</comment>
<evidence type="ECO:0000256" key="1">
    <source>
        <dbReference type="ARBA" id="ARBA00008361"/>
    </source>
</evidence>
<dbReference type="CDD" id="cd02440">
    <property type="entry name" value="AdoMet_MTases"/>
    <property type="match status" value="1"/>
</dbReference>
<dbReference type="Gene3D" id="3.40.50.150">
    <property type="entry name" value="Vaccinia Virus protein VP39"/>
    <property type="match status" value="2"/>
</dbReference>
<organism evidence="7 8">
    <name type="scientific">Aristolochia fimbriata</name>
    <name type="common">White veined hardy Dutchman's pipe vine</name>
    <dbReference type="NCBI Taxonomy" id="158543"/>
    <lineage>
        <taxon>Eukaryota</taxon>
        <taxon>Viridiplantae</taxon>
        <taxon>Streptophyta</taxon>
        <taxon>Embryophyta</taxon>
        <taxon>Tracheophyta</taxon>
        <taxon>Spermatophyta</taxon>
        <taxon>Magnoliopsida</taxon>
        <taxon>Magnoliidae</taxon>
        <taxon>Piperales</taxon>
        <taxon>Aristolochiaceae</taxon>
        <taxon>Aristolochia</taxon>
    </lineage>
</organism>
<dbReference type="InterPro" id="IPR013216">
    <property type="entry name" value="Methyltransf_11"/>
</dbReference>
<evidence type="ECO:0000256" key="5">
    <source>
        <dbReference type="SAM" id="MobiDB-lite"/>
    </source>
</evidence>
<dbReference type="GO" id="GO:0008757">
    <property type="term" value="F:S-adenosylmethionine-dependent methyltransferase activity"/>
    <property type="evidence" value="ECO:0007669"/>
    <property type="project" value="InterPro"/>
</dbReference>
<evidence type="ECO:0000313" key="7">
    <source>
        <dbReference type="EMBL" id="KAG9447913.1"/>
    </source>
</evidence>
<dbReference type="PANTHER" id="PTHR12176">
    <property type="entry name" value="SAM-DEPENDENT METHYLTRANSFERASE SUPERFAMILY PROTEIN"/>
    <property type="match status" value="1"/>
</dbReference>
<name>A0AAV7EGL5_ARIFI</name>
<dbReference type="Pfam" id="PF08241">
    <property type="entry name" value="Methyltransf_11"/>
    <property type="match status" value="1"/>
</dbReference>
<feature type="region of interest" description="Disordered" evidence="5">
    <location>
        <begin position="612"/>
        <end position="637"/>
    </location>
</feature>
<evidence type="ECO:0000313" key="8">
    <source>
        <dbReference type="Proteomes" id="UP000825729"/>
    </source>
</evidence>
<keyword evidence="8" id="KW-1185">Reference proteome</keyword>